<gene>
    <name evidence="1" type="ORF">C3E80_21205</name>
</gene>
<dbReference type="Pfam" id="PF05947">
    <property type="entry name" value="T6SS_TssF"/>
    <property type="match status" value="1"/>
</dbReference>
<dbReference type="RefSeq" id="WP_148077567.1">
    <property type="nucleotide sequence ID" value="NZ_PQJL01000062.1"/>
</dbReference>
<name>A0A423XQ40_9ENTR</name>
<evidence type="ECO:0000313" key="2">
    <source>
        <dbReference type="Proteomes" id="UP000285793"/>
    </source>
</evidence>
<dbReference type="AlphaFoldDB" id="A0A423XQ40"/>
<dbReference type="PANTHER" id="PTHR35370">
    <property type="entry name" value="CYTOPLASMIC PROTEIN-RELATED-RELATED"/>
    <property type="match status" value="1"/>
</dbReference>
<organism evidence="1 2">
    <name type="scientific">Cronobacter malonaticus</name>
    <dbReference type="NCBI Taxonomy" id="413503"/>
    <lineage>
        <taxon>Bacteria</taxon>
        <taxon>Pseudomonadati</taxon>
        <taxon>Pseudomonadota</taxon>
        <taxon>Gammaproteobacteria</taxon>
        <taxon>Enterobacterales</taxon>
        <taxon>Enterobacteriaceae</taxon>
        <taxon>Cronobacter</taxon>
    </lineage>
</organism>
<reference evidence="1 2" key="1">
    <citation type="journal article" date="2018" name="Front. Microbiol.">
        <title>An Investigation of an Acute Gastroenteritis Outbreak: Cronobacter sakazakii, a Potential Cause of Food-Borne Illness.</title>
        <authorList>
            <person name="Yong W."/>
            <person name="Guo B."/>
            <person name="Shi X."/>
            <person name="Cheng T."/>
            <person name="Chen M."/>
            <person name="Jiang X."/>
            <person name="Ye Y."/>
            <person name="Wang J."/>
            <person name="Xie G."/>
            <person name="Ding J."/>
        </authorList>
    </citation>
    <scope>NUCLEOTIDE SEQUENCE [LARGE SCALE GENOMIC DNA]</scope>
    <source>
        <strain evidence="1 2">S1</strain>
    </source>
</reference>
<evidence type="ECO:0000313" key="1">
    <source>
        <dbReference type="EMBL" id="ROW56775.1"/>
    </source>
</evidence>
<feature type="non-terminal residue" evidence="1">
    <location>
        <position position="1"/>
    </location>
</feature>
<dbReference type="EMBL" id="PQJL01000062">
    <property type="protein sequence ID" value="ROW56775.1"/>
    <property type="molecule type" value="Genomic_DNA"/>
</dbReference>
<dbReference type="Proteomes" id="UP000285793">
    <property type="component" value="Unassembled WGS sequence"/>
</dbReference>
<dbReference type="InterPro" id="IPR010272">
    <property type="entry name" value="T6SS_TssF"/>
</dbReference>
<accession>A0A423XQ40</accession>
<protein>
    <submittedName>
        <fullName evidence="1">Type VI secretion system baseplate subunit TssF</fullName>
    </submittedName>
</protein>
<dbReference type="PANTHER" id="PTHR35370:SF4">
    <property type="entry name" value="TYPE VI SECRETION SYSTEM BASEPLATE SUBUNIT TSSF"/>
    <property type="match status" value="1"/>
</dbReference>
<comment type="caution">
    <text evidence="1">The sequence shown here is derived from an EMBL/GenBank/DDBJ whole genome shotgun (WGS) entry which is preliminary data.</text>
</comment>
<proteinExistence type="predicted"/>
<sequence length="62" mass="7190">IEVTLDSHGFAGEGDIHLFGEMLNRFFARYADMNQFNQLTLIVQPEGKFIRWKENHSPRLPG</sequence>